<evidence type="ECO:0000256" key="5">
    <source>
        <dbReference type="ARBA" id="ARBA00023014"/>
    </source>
</evidence>
<gene>
    <name evidence="9" type="ORF">GM536_14670</name>
</gene>
<dbReference type="Pfam" id="PF00266">
    <property type="entry name" value="Aminotran_5"/>
    <property type="match status" value="1"/>
</dbReference>
<evidence type="ECO:0000256" key="4">
    <source>
        <dbReference type="ARBA" id="ARBA00023004"/>
    </source>
</evidence>
<feature type="non-terminal residue" evidence="9">
    <location>
        <position position="84"/>
    </location>
</feature>
<dbReference type="GO" id="GO:0008483">
    <property type="term" value="F:transaminase activity"/>
    <property type="evidence" value="ECO:0007669"/>
    <property type="project" value="UniProtKB-KW"/>
</dbReference>
<evidence type="ECO:0000256" key="2">
    <source>
        <dbReference type="ARBA" id="ARBA00022723"/>
    </source>
</evidence>
<dbReference type="PANTHER" id="PTHR11601">
    <property type="entry name" value="CYSTEINE DESULFURYLASE FAMILY MEMBER"/>
    <property type="match status" value="1"/>
</dbReference>
<comment type="cofactor">
    <cofactor evidence="1 7">
        <name>pyridoxal 5'-phosphate</name>
        <dbReference type="ChEBI" id="CHEBI:597326"/>
    </cofactor>
</comment>
<organism evidence="9 10">
    <name type="scientific">Streptococcus pneumoniae</name>
    <dbReference type="NCBI Taxonomy" id="1313"/>
    <lineage>
        <taxon>Bacteria</taxon>
        <taxon>Bacillati</taxon>
        <taxon>Bacillota</taxon>
        <taxon>Bacilli</taxon>
        <taxon>Lactobacillales</taxon>
        <taxon>Streptococcaceae</taxon>
        <taxon>Streptococcus</taxon>
    </lineage>
</organism>
<feature type="non-terminal residue" evidence="9">
    <location>
        <position position="1"/>
    </location>
</feature>
<dbReference type="GO" id="GO:0051536">
    <property type="term" value="F:iron-sulfur cluster binding"/>
    <property type="evidence" value="ECO:0007669"/>
    <property type="project" value="UniProtKB-KW"/>
</dbReference>
<evidence type="ECO:0000313" key="10">
    <source>
        <dbReference type="Proteomes" id="UP000437160"/>
    </source>
</evidence>
<keyword evidence="9" id="KW-0808">Transferase</keyword>
<dbReference type="InterPro" id="IPR015424">
    <property type="entry name" value="PyrdxlP-dep_Trfase"/>
</dbReference>
<dbReference type="PROSITE" id="PS00595">
    <property type="entry name" value="AA_TRANSFER_CLASS_5"/>
    <property type="match status" value="1"/>
</dbReference>
<dbReference type="Proteomes" id="UP000437160">
    <property type="component" value="Unassembled WGS sequence"/>
</dbReference>
<dbReference type="InterPro" id="IPR020578">
    <property type="entry name" value="Aminotrans_V_PyrdxlP_BS"/>
</dbReference>
<dbReference type="GO" id="GO:0046872">
    <property type="term" value="F:metal ion binding"/>
    <property type="evidence" value="ECO:0007669"/>
    <property type="project" value="UniProtKB-KW"/>
</dbReference>
<accession>A0A6I3UTF6</accession>
<comment type="similarity">
    <text evidence="6">Belongs to the class-V pyridoxal-phosphate-dependent aminotransferase family.</text>
</comment>
<keyword evidence="9" id="KW-0032">Aminotransferase</keyword>
<dbReference type="Gene3D" id="3.40.640.10">
    <property type="entry name" value="Type I PLP-dependent aspartate aminotransferase-like (Major domain)"/>
    <property type="match status" value="1"/>
</dbReference>
<dbReference type="AlphaFoldDB" id="A0A6I3UTF6"/>
<evidence type="ECO:0000313" key="9">
    <source>
        <dbReference type="EMBL" id="MTW00246.1"/>
    </source>
</evidence>
<evidence type="ECO:0000256" key="6">
    <source>
        <dbReference type="RuleBase" id="RU004075"/>
    </source>
</evidence>
<evidence type="ECO:0000259" key="8">
    <source>
        <dbReference type="Pfam" id="PF00266"/>
    </source>
</evidence>
<keyword evidence="4" id="KW-0408">Iron</keyword>
<dbReference type="PANTHER" id="PTHR11601:SF50">
    <property type="entry name" value="CYSTEINE DESULFURASE ISCS 2-RELATED"/>
    <property type="match status" value="1"/>
</dbReference>
<dbReference type="EMBL" id="WNIA01000867">
    <property type="protein sequence ID" value="MTW00246.1"/>
    <property type="molecule type" value="Genomic_DNA"/>
</dbReference>
<reference evidence="9 10" key="1">
    <citation type="submission" date="2019-11" db="EMBL/GenBank/DDBJ databases">
        <title>Growth characteristics of pneumococcus vary with the chemical composition of the capsule and with environmental conditions.</title>
        <authorList>
            <person name="Tothpal A."/>
            <person name="Desobry K."/>
            <person name="Joshi S."/>
            <person name="Wyllie A.L."/>
            <person name="Weinberger D.M."/>
        </authorList>
    </citation>
    <scope>NUCLEOTIDE SEQUENCE [LARGE SCALE GENOMIC DNA]</scope>
    <source>
        <strain evidence="10">pnumococcus19F</strain>
    </source>
</reference>
<protein>
    <submittedName>
        <fullName evidence="9">Aminotransferase class V-fold PLP-dependent enzyme</fullName>
    </submittedName>
</protein>
<keyword evidence="3" id="KW-0663">Pyridoxal phosphate</keyword>
<dbReference type="InterPro" id="IPR000192">
    <property type="entry name" value="Aminotrans_V_dom"/>
</dbReference>
<name>A0A6I3UTF6_STREE</name>
<proteinExistence type="inferred from homology"/>
<keyword evidence="2" id="KW-0479">Metal-binding</keyword>
<dbReference type="SUPFAM" id="SSF53383">
    <property type="entry name" value="PLP-dependent transferases"/>
    <property type="match status" value="1"/>
</dbReference>
<feature type="domain" description="Aminotransferase class V" evidence="8">
    <location>
        <begin position="1"/>
        <end position="82"/>
    </location>
</feature>
<keyword evidence="5" id="KW-0411">Iron-sulfur</keyword>
<evidence type="ECO:0000256" key="1">
    <source>
        <dbReference type="ARBA" id="ARBA00001933"/>
    </source>
</evidence>
<evidence type="ECO:0000256" key="7">
    <source>
        <dbReference type="RuleBase" id="RU004504"/>
    </source>
</evidence>
<comment type="caution">
    <text evidence="9">The sequence shown here is derived from an EMBL/GenBank/DDBJ whole genome shotgun (WGS) entry which is preliminary data.</text>
</comment>
<evidence type="ECO:0000256" key="3">
    <source>
        <dbReference type="ARBA" id="ARBA00022898"/>
    </source>
</evidence>
<sequence length="84" mass="9206">IRPDTILVSIMAVNNEIGSIQPIEATSEFLADKPTISFHVDAVQALAKIPTEKYLTERVDCATFSSHKFHGVRGVGFVYIKSGK</sequence>
<dbReference type="RefSeq" id="WP_155482620.1">
    <property type="nucleotide sequence ID" value="NZ_WNIA01000867.1"/>
</dbReference>
<dbReference type="InterPro" id="IPR015421">
    <property type="entry name" value="PyrdxlP-dep_Trfase_major"/>
</dbReference>